<keyword evidence="6 8" id="KW-0030">Aminoacyl-tRNA synthetase</keyword>
<dbReference type="GO" id="GO:0004814">
    <property type="term" value="F:arginine-tRNA ligase activity"/>
    <property type="evidence" value="ECO:0007669"/>
    <property type="project" value="UniProtKB-UniRule"/>
</dbReference>
<comment type="similarity">
    <text evidence="1 8 9">Belongs to the class-I aminoacyl-tRNA synthetase family.</text>
</comment>
<dbReference type="Gene3D" id="3.40.50.620">
    <property type="entry name" value="HUPs"/>
    <property type="match status" value="1"/>
</dbReference>
<dbReference type="EC" id="6.1.1.19" evidence="8"/>
<dbReference type="Pfam" id="PF03485">
    <property type="entry name" value="Arg_tRNA_synt_N"/>
    <property type="match status" value="1"/>
</dbReference>
<comment type="subunit">
    <text evidence="8">Monomer.</text>
</comment>
<dbReference type="InterPro" id="IPR014729">
    <property type="entry name" value="Rossmann-like_a/b/a_fold"/>
</dbReference>
<evidence type="ECO:0000259" key="10">
    <source>
        <dbReference type="SMART" id="SM00836"/>
    </source>
</evidence>
<reference evidence="12 13" key="1">
    <citation type="journal article" date="2010" name="J. Bacteriol.">
        <title>Complete genome sequence of "Candidatus Puniceispirillum marinum" IMCC1322, a representative of the SAR116 clade in the Alphaproteobacteria.</title>
        <authorList>
            <person name="Oh H.M."/>
            <person name="Kwon K.K."/>
            <person name="Kang I."/>
            <person name="Kang S.G."/>
            <person name="Lee J.H."/>
            <person name="Kim S.J."/>
            <person name="Cho J.C."/>
        </authorList>
    </citation>
    <scope>NUCLEOTIDE SEQUENCE [LARGE SCALE GENOMIC DNA]</scope>
    <source>
        <strain evidence="12 13">IMCC1322</strain>
    </source>
</reference>
<dbReference type="Proteomes" id="UP000007460">
    <property type="component" value="Chromosome"/>
</dbReference>
<dbReference type="GO" id="GO:0006420">
    <property type="term" value="P:arginyl-tRNA aminoacylation"/>
    <property type="evidence" value="ECO:0007669"/>
    <property type="project" value="UniProtKB-UniRule"/>
</dbReference>
<dbReference type="SMART" id="SM01016">
    <property type="entry name" value="Arg_tRNA_synt_N"/>
    <property type="match status" value="1"/>
</dbReference>
<evidence type="ECO:0000256" key="8">
    <source>
        <dbReference type="HAMAP-Rule" id="MF_00123"/>
    </source>
</evidence>
<evidence type="ECO:0000256" key="3">
    <source>
        <dbReference type="ARBA" id="ARBA00022741"/>
    </source>
</evidence>
<dbReference type="PANTHER" id="PTHR11956">
    <property type="entry name" value="ARGINYL-TRNA SYNTHETASE"/>
    <property type="match status" value="1"/>
</dbReference>
<dbReference type="KEGG" id="apb:SAR116_0421"/>
<name>D5BQV0_PUNMI</name>
<protein>
    <recommendedName>
        <fullName evidence="8">Arginine--tRNA ligase</fullName>
        <ecNumber evidence="8">6.1.1.19</ecNumber>
    </recommendedName>
    <alternativeName>
        <fullName evidence="8">Arginyl-tRNA synthetase</fullName>
        <shortName evidence="8">ArgRS</shortName>
    </alternativeName>
</protein>
<keyword evidence="8" id="KW-0963">Cytoplasm</keyword>
<dbReference type="OrthoDB" id="9803211at2"/>
<dbReference type="Pfam" id="PF00750">
    <property type="entry name" value="tRNA-synt_1d"/>
    <property type="match status" value="1"/>
</dbReference>
<dbReference type="Gene3D" id="1.10.730.10">
    <property type="entry name" value="Isoleucyl-tRNA Synthetase, Domain 1"/>
    <property type="match status" value="1"/>
</dbReference>
<evidence type="ECO:0000256" key="1">
    <source>
        <dbReference type="ARBA" id="ARBA00005594"/>
    </source>
</evidence>
<dbReference type="SUPFAM" id="SSF47323">
    <property type="entry name" value="Anticodon-binding domain of a subclass of class I aminoacyl-tRNA synthetases"/>
    <property type="match status" value="1"/>
</dbReference>
<dbReference type="HAMAP" id="MF_00123">
    <property type="entry name" value="Arg_tRNA_synth"/>
    <property type="match status" value="1"/>
</dbReference>
<gene>
    <name evidence="8" type="primary">argS</name>
    <name evidence="12" type="ordered locus">SAR116_0421</name>
</gene>
<evidence type="ECO:0000313" key="12">
    <source>
        <dbReference type="EMBL" id="ADE38664.1"/>
    </source>
</evidence>
<proteinExistence type="inferred from homology"/>
<keyword evidence="13" id="KW-1185">Reference proteome</keyword>
<evidence type="ECO:0000256" key="6">
    <source>
        <dbReference type="ARBA" id="ARBA00023146"/>
    </source>
</evidence>
<dbReference type="InterPro" id="IPR036695">
    <property type="entry name" value="Arg-tRNA-synth_N_sf"/>
</dbReference>
<dbReference type="HOGENOM" id="CLU_006406_0_1_5"/>
<comment type="caution">
    <text evidence="8">Lacks conserved residue(s) required for the propagation of feature annotation.</text>
</comment>
<accession>D5BQV0</accession>
<dbReference type="AlphaFoldDB" id="D5BQV0"/>
<feature type="domain" description="DALR anticodon binding" evidence="10">
    <location>
        <begin position="451"/>
        <end position="572"/>
    </location>
</feature>
<dbReference type="GO" id="GO:0005524">
    <property type="term" value="F:ATP binding"/>
    <property type="evidence" value="ECO:0007669"/>
    <property type="project" value="UniProtKB-UniRule"/>
</dbReference>
<dbReference type="CDD" id="cd00671">
    <property type="entry name" value="ArgRS_core"/>
    <property type="match status" value="1"/>
</dbReference>
<feature type="domain" description="Arginyl tRNA synthetase N-terminal" evidence="11">
    <location>
        <begin position="5"/>
        <end position="94"/>
    </location>
</feature>
<keyword evidence="5 8" id="KW-0648">Protein biosynthesis</keyword>
<evidence type="ECO:0000256" key="4">
    <source>
        <dbReference type="ARBA" id="ARBA00022840"/>
    </source>
</evidence>
<evidence type="ECO:0000259" key="11">
    <source>
        <dbReference type="SMART" id="SM01016"/>
    </source>
</evidence>
<dbReference type="STRING" id="488538.SAR116_0421"/>
<dbReference type="eggNOG" id="COG0018">
    <property type="taxonomic scope" value="Bacteria"/>
</dbReference>
<dbReference type="RefSeq" id="WP_013045294.1">
    <property type="nucleotide sequence ID" value="NC_014010.1"/>
</dbReference>
<dbReference type="SUPFAM" id="SSF52374">
    <property type="entry name" value="Nucleotidylyl transferase"/>
    <property type="match status" value="1"/>
</dbReference>
<comment type="catalytic activity">
    <reaction evidence="7 8">
        <text>tRNA(Arg) + L-arginine + ATP = L-arginyl-tRNA(Arg) + AMP + diphosphate</text>
        <dbReference type="Rhea" id="RHEA:20301"/>
        <dbReference type="Rhea" id="RHEA-COMP:9658"/>
        <dbReference type="Rhea" id="RHEA-COMP:9673"/>
        <dbReference type="ChEBI" id="CHEBI:30616"/>
        <dbReference type="ChEBI" id="CHEBI:32682"/>
        <dbReference type="ChEBI" id="CHEBI:33019"/>
        <dbReference type="ChEBI" id="CHEBI:78442"/>
        <dbReference type="ChEBI" id="CHEBI:78513"/>
        <dbReference type="ChEBI" id="CHEBI:456215"/>
        <dbReference type="EC" id="6.1.1.19"/>
    </reaction>
</comment>
<evidence type="ECO:0000256" key="5">
    <source>
        <dbReference type="ARBA" id="ARBA00022917"/>
    </source>
</evidence>
<dbReference type="PRINTS" id="PR01038">
    <property type="entry name" value="TRNASYNTHARG"/>
</dbReference>
<dbReference type="SMART" id="SM00836">
    <property type="entry name" value="DALR_1"/>
    <property type="match status" value="1"/>
</dbReference>
<dbReference type="NCBIfam" id="TIGR00456">
    <property type="entry name" value="argS"/>
    <property type="match status" value="1"/>
</dbReference>
<dbReference type="EMBL" id="CP001751">
    <property type="protein sequence ID" value="ADE38664.1"/>
    <property type="molecule type" value="Genomic_DNA"/>
</dbReference>
<dbReference type="PANTHER" id="PTHR11956:SF5">
    <property type="entry name" value="ARGININE--TRNA LIGASE, CYTOPLASMIC"/>
    <property type="match status" value="1"/>
</dbReference>
<dbReference type="Pfam" id="PF05746">
    <property type="entry name" value="DALR_1"/>
    <property type="match status" value="1"/>
</dbReference>
<keyword evidence="3 8" id="KW-0547">Nucleotide-binding</keyword>
<dbReference type="InterPro" id="IPR035684">
    <property type="entry name" value="ArgRS_core"/>
</dbReference>
<dbReference type="SUPFAM" id="SSF55190">
    <property type="entry name" value="Arginyl-tRNA synthetase (ArgRS), N-terminal 'additional' domain"/>
    <property type="match status" value="1"/>
</dbReference>
<dbReference type="InterPro" id="IPR009080">
    <property type="entry name" value="tRNAsynth_Ia_anticodon-bd"/>
</dbReference>
<evidence type="ECO:0000313" key="13">
    <source>
        <dbReference type="Proteomes" id="UP000007460"/>
    </source>
</evidence>
<sequence length="572" mass="63270">MNIFTYFETQFAALITQLGASGHITKELDISRVVFELPRDPDHGDLATNAAMVLAKSAAMKPRELAVLLSEELKKIDGVDAVEIAGPGFINLQINPLLWAREISDILTAGYDYGRNNAGQGANVNIEYVSANPTGPLHAAHARGAVIGDALAGLMAFSGWQVTKEYYVNDAGGQVDILARSVYLRYCEALGDTIEIEAGLYPGAYLKDVGTKLAAKYGDKFHKRPEAEWLSTFRLFSVSDIMEGIKDDLQALGIQMDRFSSERELVESGAVQKAIDKLKANGHVYTGVLQPPKGKEPEDWEPREQLLFRSTEFGDDTDRPLQKSNGSWTYFASDVSYHFDKLERTKGPLIDILGVDHGGYLKRMTAAVEAISGQKNMLDIRFCQLVNLMENGKPVKMSKRAGNFVTVRDVIDAVGSDVIRFIMLTRRNDQTLDFDYAKVTEQSRDNPVFYVQYAHARACSVLRQIGKVPHEADLSVLKDPAELAVLKMLASWPKLVESAARAHEAHRIAFFLVDLASSFHSLWNAGRENPELRFILDDNQTITAARLQLVKATSLVIATGLNVLSIKALDEM</sequence>
<evidence type="ECO:0000256" key="7">
    <source>
        <dbReference type="ARBA" id="ARBA00049339"/>
    </source>
</evidence>
<evidence type="ECO:0000256" key="2">
    <source>
        <dbReference type="ARBA" id="ARBA00022598"/>
    </source>
</evidence>
<dbReference type="InterPro" id="IPR008909">
    <property type="entry name" value="DALR_anticod-bd"/>
</dbReference>
<comment type="subcellular location">
    <subcellularLocation>
        <location evidence="8">Cytoplasm</location>
    </subcellularLocation>
</comment>
<organism evidence="12 13">
    <name type="scientific">Puniceispirillum marinum (strain IMCC1322)</name>
    <dbReference type="NCBI Taxonomy" id="488538"/>
    <lineage>
        <taxon>Bacteria</taxon>
        <taxon>Pseudomonadati</taxon>
        <taxon>Pseudomonadota</taxon>
        <taxon>Alphaproteobacteria</taxon>
        <taxon>Candidatus Puniceispirillales</taxon>
        <taxon>Candidatus Puniceispirillaceae</taxon>
        <taxon>Candidatus Puniceispirillum</taxon>
    </lineage>
</organism>
<keyword evidence="2 8" id="KW-0436">Ligase</keyword>
<dbReference type="InterPro" id="IPR001278">
    <property type="entry name" value="Arg-tRNA-ligase"/>
</dbReference>
<dbReference type="InterPro" id="IPR005148">
    <property type="entry name" value="Arg-tRNA-synth_N"/>
</dbReference>
<dbReference type="Gene3D" id="3.30.1360.70">
    <property type="entry name" value="Arginyl tRNA synthetase N-terminal domain"/>
    <property type="match status" value="1"/>
</dbReference>
<evidence type="ECO:0000256" key="9">
    <source>
        <dbReference type="RuleBase" id="RU363038"/>
    </source>
</evidence>
<keyword evidence="4 8" id="KW-0067">ATP-binding</keyword>
<dbReference type="GO" id="GO:0005737">
    <property type="term" value="C:cytoplasm"/>
    <property type="evidence" value="ECO:0007669"/>
    <property type="project" value="UniProtKB-SubCell"/>
</dbReference>